<dbReference type="AlphaFoldDB" id="A0A974SNG4"/>
<keyword evidence="8 12" id="KW-0342">GTP-binding</keyword>
<reference evidence="15" key="1">
    <citation type="submission" date="2020-11" db="EMBL/GenBank/DDBJ databases">
        <title>Azospira restricta DSM 18626 genome sequence.</title>
        <authorList>
            <person name="Moe W.M."/>
        </authorList>
    </citation>
    <scope>NUCLEOTIDE SEQUENCE</scope>
    <source>
        <strain evidence="15">DSM 18626</strain>
    </source>
</reference>
<comment type="pathway">
    <text evidence="12">Cofactor biosynthesis; molybdopterin biosynthesis.</text>
</comment>
<evidence type="ECO:0000313" key="15">
    <source>
        <dbReference type="EMBL" id="QRJ62828.1"/>
    </source>
</evidence>
<dbReference type="GO" id="GO:0046872">
    <property type="term" value="F:metal ion binding"/>
    <property type="evidence" value="ECO:0007669"/>
    <property type="project" value="UniProtKB-KW"/>
</dbReference>
<comment type="similarity">
    <text evidence="12">Belongs to the radical SAM superfamily. MoaA family.</text>
</comment>
<dbReference type="SMART" id="SM00729">
    <property type="entry name" value="Elp3"/>
    <property type="match status" value="1"/>
</dbReference>
<feature type="binding site" evidence="12">
    <location>
        <position position="126"/>
    </location>
    <ligand>
        <name>GTP</name>
        <dbReference type="ChEBI" id="CHEBI:37565"/>
    </ligand>
</feature>
<dbReference type="SFLD" id="SFLDG01067">
    <property type="entry name" value="SPASM/twitch_domain_containing"/>
    <property type="match status" value="1"/>
</dbReference>
<keyword evidence="16" id="KW-1185">Reference proteome</keyword>
<feature type="binding site" evidence="12">
    <location>
        <position position="99"/>
    </location>
    <ligand>
        <name>S-adenosyl-L-methionine</name>
        <dbReference type="ChEBI" id="CHEBI:59789"/>
    </ligand>
</feature>
<dbReference type="HAMAP" id="MF_01225_B">
    <property type="entry name" value="MoaA_B"/>
    <property type="match status" value="1"/>
</dbReference>
<feature type="binding site" evidence="12">
    <location>
        <position position="301"/>
    </location>
    <ligand>
        <name>[4Fe-4S] cluster</name>
        <dbReference type="ChEBI" id="CHEBI:49883"/>
        <label>2</label>
        <note>4Fe-4S-substrate</note>
    </ligand>
</feature>
<evidence type="ECO:0000256" key="5">
    <source>
        <dbReference type="ARBA" id="ARBA00022741"/>
    </source>
</evidence>
<dbReference type="InterPro" id="IPR050105">
    <property type="entry name" value="MoCo_biosynth_MoaA/MoaC"/>
</dbReference>
<feature type="binding site" evidence="12">
    <location>
        <position position="221"/>
    </location>
    <ligand>
        <name>S-adenosyl-L-methionine</name>
        <dbReference type="ChEBI" id="CHEBI:59789"/>
    </ligand>
</feature>
<feature type="binding site" evidence="12">
    <location>
        <position position="150"/>
    </location>
    <ligand>
        <name>S-adenosyl-L-methionine</name>
        <dbReference type="ChEBI" id="CHEBI:59789"/>
    </ligand>
</feature>
<keyword evidence="5 12" id="KW-0547">Nucleotide-binding</keyword>
<feature type="binding site" evidence="12">
    <location>
        <position position="95"/>
    </location>
    <ligand>
        <name>GTP</name>
        <dbReference type="ChEBI" id="CHEBI:37565"/>
    </ligand>
</feature>
<proteinExistence type="inferred from homology"/>
<dbReference type="PROSITE" id="PS01305">
    <property type="entry name" value="MOAA_NIFB_PQQE"/>
    <property type="match status" value="1"/>
</dbReference>
<evidence type="ECO:0000256" key="7">
    <source>
        <dbReference type="ARBA" id="ARBA00023014"/>
    </source>
</evidence>
<dbReference type="Gene3D" id="3.20.20.70">
    <property type="entry name" value="Aldolase class I"/>
    <property type="match status" value="1"/>
</dbReference>
<dbReference type="GO" id="GO:0061799">
    <property type="term" value="F:cyclic pyranopterin monophosphate synthase activity"/>
    <property type="evidence" value="ECO:0007669"/>
    <property type="project" value="TreeGrafter"/>
</dbReference>
<evidence type="ECO:0000256" key="8">
    <source>
        <dbReference type="ARBA" id="ARBA00023134"/>
    </source>
</evidence>
<dbReference type="GO" id="GO:1904047">
    <property type="term" value="F:S-adenosyl-L-methionine binding"/>
    <property type="evidence" value="ECO:0007669"/>
    <property type="project" value="UniProtKB-UniRule"/>
</dbReference>
<feature type="region of interest" description="Disordered" evidence="13">
    <location>
        <begin position="1"/>
        <end position="29"/>
    </location>
</feature>
<dbReference type="Pfam" id="PF06463">
    <property type="entry name" value="Mob_synth_C"/>
    <property type="match status" value="1"/>
</dbReference>
<dbReference type="PROSITE" id="PS51918">
    <property type="entry name" value="RADICAL_SAM"/>
    <property type="match status" value="1"/>
</dbReference>
<keyword evidence="3 12" id="KW-0949">S-adenosyl-L-methionine</keyword>
<feature type="domain" description="Radical SAM core" evidence="14">
    <location>
        <begin position="37"/>
        <end position="267"/>
    </location>
</feature>
<feature type="binding site" evidence="12">
    <location>
        <position position="284"/>
    </location>
    <ligand>
        <name>[4Fe-4S] cluster</name>
        <dbReference type="ChEBI" id="CHEBI:49883"/>
        <label>2</label>
        <note>4Fe-4S-substrate</note>
    </ligand>
</feature>
<dbReference type="GO" id="GO:0006777">
    <property type="term" value="P:Mo-molybdopterin cofactor biosynthetic process"/>
    <property type="evidence" value="ECO:0007669"/>
    <property type="project" value="UniProtKB-UniRule"/>
</dbReference>
<feature type="binding site" evidence="12">
    <location>
        <begin position="289"/>
        <end position="291"/>
    </location>
    <ligand>
        <name>GTP</name>
        <dbReference type="ChEBI" id="CHEBI:37565"/>
    </ligand>
</feature>
<dbReference type="SUPFAM" id="SSF102114">
    <property type="entry name" value="Radical SAM enzymes"/>
    <property type="match status" value="1"/>
</dbReference>
<feature type="binding site" evidence="12">
    <location>
        <position position="187"/>
    </location>
    <ligand>
        <name>GTP</name>
        <dbReference type="ChEBI" id="CHEBI:37565"/>
    </ligand>
</feature>
<dbReference type="InterPro" id="IPR013785">
    <property type="entry name" value="Aldolase_TIM"/>
</dbReference>
<evidence type="ECO:0000256" key="3">
    <source>
        <dbReference type="ARBA" id="ARBA00022691"/>
    </source>
</evidence>
<evidence type="ECO:0000256" key="1">
    <source>
        <dbReference type="ARBA" id="ARBA00012167"/>
    </source>
</evidence>
<dbReference type="SFLD" id="SFLDS00029">
    <property type="entry name" value="Radical_SAM"/>
    <property type="match status" value="1"/>
</dbReference>
<name>A0A974SNG4_9RHOO</name>
<dbReference type="InterPro" id="IPR040064">
    <property type="entry name" value="MoaA-like"/>
</dbReference>
<dbReference type="CDD" id="cd01335">
    <property type="entry name" value="Radical_SAM"/>
    <property type="match status" value="1"/>
</dbReference>
<evidence type="ECO:0000256" key="2">
    <source>
        <dbReference type="ARBA" id="ARBA00022485"/>
    </source>
</evidence>
<keyword evidence="6 12" id="KW-0408">Iron</keyword>
<dbReference type="PANTHER" id="PTHR22960">
    <property type="entry name" value="MOLYBDOPTERIN COFACTOR SYNTHESIS PROTEIN A"/>
    <property type="match status" value="1"/>
</dbReference>
<gene>
    <name evidence="12 15" type="primary">moaA</name>
    <name evidence="15" type="ORF">IWH25_13785</name>
</gene>
<organism evidence="15 16">
    <name type="scientific">Azospira restricta</name>
    <dbReference type="NCBI Taxonomy" id="404405"/>
    <lineage>
        <taxon>Bacteria</taxon>
        <taxon>Pseudomonadati</taxon>
        <taxon>Pseudomonadota</taxon>
        <taxon>Betaproteobacteria</taxon>
        <taxon>Rhodocyclales</taxon>
        <taxon>Rhodocyclaceae</taxon>
        <taxon>Azospira</taxon>
    </lineage>
</organism>
<dbReference type="RefSeq" id="WP_203386360.1">
    <property type="nucleotide sequence ID" value="NZ_CP064781.1"/>
</dbReference>
<comment type="catalytic activity">
    <reaction evidence="11 12">
        <text>GTP + AH2 + S-adenosyl-L-methionine = (8S)-3',8-cyclo-7,8-dihydroguanosine 5'-triphosphate + 5'-deoxyadenosine + L-methionine + A + H(+)</text>
        <dbReference type="Rhea" id="RHEA:49576"/>
        <dbReference type="ChEBI" id="CHEBI:13193"/>
        <dbReference type="ChEBI" id="CHEBI:15378"/>
        <dbReference type="ChEBI" id="CHEBI:17319"/>
        <dbReference type="ChEBI" id="CHEBI:17499"/>
        <dbReference type="ChEBI" id="CHEBI:37565"/>
        <dbReference type="ChEBI" id="CHEBI:57844"/>
        <dbReference type="ChEBI" id="CHEBI:59789"/>
        <dbReference type="ChEBI" id="CHEBI:131766"/>
        <dbReference type="EC" id="4.1.99.22"/>
    </reaction>
</comment>
<keyword evidence="9 12" id="KW-0501">Molybdenum cofactor biosynthesis</keyword>
<feature type="binding site" evidence="12">
    <location>
        <position position="57"/>
    </location>
    <ligand>
        <name>[4Fe-4S] cluster</name>
        <dbReference type="ChEBI" id="CHEBI:49883"/>
        <label>1</label>
        <note>4Fe-4S-S-AdoMet</note>
    </ligand>
</feature>
<dbReference type="InterPro" id="IPR007197">
    <property type="entry name" value="rSAM"/>
</dbReference>
<evidence type="ECO:0000256" key="13">
    <source>
        <dbReference type="SAM" id="MobiDB-lite"/>
    </source>
</evidence>
<dbReference type="CDD" id="cd21117">
    <property type="entry name" value="Twitch_MoaA"/>
    <property type="match status" value="1"/>
</dbReference>
<evidence type="ECO:0000259" key="14">
    <source>
        <dbReference type="PROSITE" id="PS51918"/>
    </source>
</evidence>
<dbReference type="GO" id="GO:0005525">
    <property type="term" value="F:GTP binding"/>
    <property type="evidence" value="ECO:0007669"/>
    <property type="project" value="UniProtKB-UniRule"/>
</dbReference>
<evidence type="ECO:0000256" key="6">
    <source>
        <dbReference type="ARBA" id="ARBA00023004"/>
    </source>
</evidence>
<feature type="binding site" evidence="12">
    <location>
        <position position="46"/>
    </location>
    <ligand>
        <name>GTP</name>
        <dbReference type="ChEBI" id="CHEBI:37565"/>
    </ligand>
</feature>
<dbReference type="Pfam" id="PF04055">
    <property type="entry name" value="Radical_SAM"/>
    <property type="match status" value="1"/>
</dbReference>
<dbReference type="SFLD" id="SFLDG01386">
    <property type="entry name" value="main_SPASM_domain-containing"/>
    <property type="match status" value="1"/>
</dbReference>
<feature type="binding site" evidence="12">
    <location>
        <position position="60"/>
    </location>
    <ligand>
        <name>[4Fe-4S] cluster</name>
        <dbReference type="ChEBI" id="CHEBI:49883"/>
        <label>1</label>
        <note>4Fe-4S-S-AdoMet</note>
    </ligand>
</feature>
<dbReference type="KEGG" id="ares:IWH25_13785"/>
<evidence type="ECO:0000256" key="11">
    <source>
        <dbReference type="ARBA" id="ARBA00048697"/>
    </source>
</evidence>
<comment type="function">
    <text evidence="12">Catalyzes the cyclization of GTP to (8S)-3',8-cyclo-7,8-dihydroguanosine 5'-triphosphate.</text>
</comment>
<dbReference type="EMBL" id="CP064781">
    <property type="protein sequence ID" value="QRJ62828.1"/>
    <property type="molecule type" value="Genomic_DNA"/>
</dbReference>
<keyword evidence="7 12" id="KW-0411">Iron-sulfur</keyword>
<evidence type="ECO:0000256" key="4">
    <source>
        <dbReference type="ARBA" id="ARBA00022723"/>
    </source>
</evidence>
<feature type="binding site" evidence="12">
    <location>
        <position position="287"/>
    </location>
    <ligand>
        <name>[4Fe-4S] cluster</name>
        <dbReference type="ChEBI" id="CHEBI:49883"/>
        <label>2</label>
        <note>4Fe-4S-substrate</note>
    </ligand>
</feature>
<evidence type="ECO:0000313" key="16">
    <source>
        <dbReference type="Proteomes" id="UP000663444"/>
    </source>
</evidence>
<comment type="subunit">
    <text evidence="12">Monomer and homodimer.</text>
</comment>
<dbReference type="InterPro" id="IPR013483">
    <property type="entry name" value="MoaA"/>
</dbReference>
<dbReference type="InterPro" id="IPR058240">
    <property type="entry name" value="rSAM_sf"/>
</dbReference>
<dbReference type="InterPro" id="IPR010505">
    <property type="entry name" value="MoaA_twitch"/>
</dbReference>
<dbReference type="GO" id="GO:0051539">
    <property type="term" value="F:4 iron, 4 sulfur cluster binding"/>
    <property type="evidence" value="ECO:0007669"/>
    <property type="project" value="UniProtKB-UniRule"/>
</dbReference>
<evidence type="ECO:0000256" key="10">
    <source>
        <dbReference type="ARBA" id="ARBA00023239"/>
    </source>
</evidence>
<dbReference type="InterPro" id="IPR000385">
    <property type="entry name" value="MoaA_NifB_PqqE_Fe-S-bd_CS"/>
</dbReference>
<dbReference type="InterPro" id="IPR006638">
    <property type="entry name" value="Elp3/MiaA/NifB-like_rSAM"/>
</dbReference>
<keyword evidence="4 12" id="KW-0479">Metal-binding</keyword>
<protein>
    <recommendedName>
        <fullName evidence="1 12">GTP 3',8-cyclase</fullName>
        <ecNumber evidence="1 12">4.1.99.22</ecNumber>
    </recommendedName>
    <alternativeName>
        <fullName evidence="12">Molybdenum cofactor biosynthesis protein A</fullName>
    </alternativeName>
</protein>
<dbReference type="NCBIfam" id="TIGR02666">
    <property type="entry name" value="moaA"/>
    <property type="match status" value="1"/>
</dbReference>
<dbReference type="GO" id="GO:0061798">
    <property type="term" value="F:GTP 3',8'-cyclase activity"/>
    <property type="evidence" value="ECO:0007669"/>
    <property type="project" value="UniProtKB-UniRule"/>
</dbReference>
<dbReference type="PANTHER" id="PTHR22960:SF0">
    <property type="entry name" value="MOLYBDENUM COFACTOR BIOSYNTHESIS PROTEIN 1"/>
    <property type="match status" value="1"/>
</dbReference>
<feature type="binding site" evidence="12">
    <location>
        <position position="53"/>
    </location>
    <ligand>
        <name>[4Fe-4S] cluster</name>
        <dbReference type="ChEBI" id="CHEBI:49883"/>
        <label>1</label>
        <note>4Fe-4S-S-AdoMet</note>
    </ligand>
</feature>
<dbReference type="Proteomes" id="UP000663444">
    <property type="component" value="Chromosome"/>
</dbReference>
<accession>A0A974SNG4</accession>
<keyword evidence="10 12" id="KW-0456">Lyase</keyword>
<comment type="cofactor">
    <cofactor evidence="12">
        <name>[4Fe-4S] cluster</name>
        <dbReference type="ChEBI" id="CHEBI:49883"/>
    </cofactor>
    <text evidence="12">Binds 2 [4Fe-4S] clusters. Binds 1 [4Fe-4S] cluster coordinated with 3 cysteines and an exchangeable S-adenosyl-L-methionine and 1 [4Fe-4S] cluster coordinated with 3 cysteines and the GTP-derived substrate.</text>
</comment>
<feature type="binding site" evidence="12">
    <location>
        <position position="59"/>
    </location>
    <ligand>
        <name>S-adenosyl-L-methionine</name>
        <dbReference type="ChEBI" id="CHEBI:59789"/>
    </ligand>
</feature>
<keyword evidence="2 12" id="KW-0004">4Fe-4S</keyword>
<dbReference type="SFLD" id="SFLDG01383">
    <property type="entry name" value="cyclic_pyranopterin_phosphate"/>
    <property type="match status" value="1"/>
</dbReference>
<sequence length="358" mass="39691">MRNESLNPEALPPALAAQGPTTTRESSRHAEGTLIDKYGRHITYIRLSITDRCDFRCTYCMAEEMEFLPREQVLSLEECLRVVRTFVGLGVTKVRITGGEPLVRRNVLWLLEQIAALDGLKELVLTTNGSQLERYAADLKRAGVKRLNVSLDTLKPERFKAITRIGDLDKVLRGIDAAAAAGFTRTKLNTVMMRGVNDDEFVDLVRYALARDLNISFIEEMPLGDIGHGRSNTYFGSDEGLALLTPHFGLVPTVETTGGPARYWRIPGSETRVGFISPHSHNFCDSCNRVRITAQGDLYPCLGQNDAMGLLPLLRAGDDDAPLREAIVRAMGIKPKEHNFSEQLDAPKVVRFMSMTGG</sequence>
<evidence type="ECO:0000256" key="12">
    <source>
        <dbReference type="HAMAP-Rule" id="MF_01225"/>
    </source>
</evidence>
<evidence type="ECO:0000256" key="9">
    <source>
        <dbReference type="ARBA" id="ARBA00023150"/>
    </source>
</evidence>
<dbReference type="EC" id="4.1.99.22" evidence="1 12"/>